<dbReference type="AlphaFoldDB" id="A0AAV7Y7R9"/>
<accession>A0AAV7Y7R9</accession>
<dbReference type="Proteomes" id="UP001146793">
    <property type="component" value="Unassembled WGS sequence"/>
</dbReference>
<evidence type="ECO:0000313" key="2">
    <source>
        <dbReference type="Proteomes" id="UP001146793"/>
    </source>
</evidence>
<name>A0AAV7Y7R9_9EUKA</name>
<organism evidence="1 2">
    <name type="scientific">Anaeramoeba flamelloides</name>
    <dbReference type="NCBI Taxonomy" id="1746091"/>
    <lineage>
        <taxon>Eukaryota</taxon>
        <taxon>Metamonada</taxon>
        <taxon>Anaeramoebidae</taxon>
        <taxon>Anaeramoeba</taxon>
    </lineage>
</organism>
<protein>
    <submittedName>
        <fullName evidence="1">Uncharacterized protein</fullName>
    </submittedName>
</protein>
<gene>
    <name evidence="1" type="ORF">M0812_29845</name>
</gene>
<evidence type="ECO:0000313" key="1">
    <source>
        <dbReference type="EMBL" id="KAJ3424210.1"/>
    </source>
</evidence>
<dbReference type="EMBL" id="JANTQA010000075">
    <property type="protein sequence ID" value="KAJ3424210.1"/>
    <property type="molecule type" value="Genomic_DNA"/>
</dbReference>
<proteinExistence type="predicted"/>
<reference evidence="1" key="1">
    <citation type="submission" date="2022-08" db="EMBL/GenBank/DDBJ databases">
        <title>Novel sulphate-reducing endosymbionts in the free-living metamonad Anaeramoeba.</title>
        <authorList>
            <person name="Jerlstrom-Hultqvist J."/>
            <person name="Cepicka I."/>
            <person name="Gallot-Lavallee L."/>
            <person name="Salas-Leiva D."/>
            <person name="Curtis B.A."/>
            <person name="Zahonova K."/>
            <person name="Pipaliya S."/>
            <person name="Dacks J."/>
            <person name="Roger A.J."/>
        </authorList>
    </citation>
    <scope>NUCLEOTIDE SEQUENCE</scope>
    <source>
        <strain evidence="1">Busselton2</strain>
    </source>
</reference>
<comment type="caution">
    <text evidence="1">The sequence shown here is derived from an EMBL/GenBank/DDBJ whole genome shotgun (WGS) entry which is preliminary data.</text>
</comment>
<sequence length="143" mass="16740">MGVSRCRFFSTLKRYIVFQIESLESNQITFQGILATFETCFPANHLLLIEKLTGQNFHLSFQIKIRNNKCIKANGATITAHNPLLQVQKKKKKNIRRNPKTIMDDEFKIKNSIDRTSTPSKIRRVQDRTIYKAKFNFPDINNY</sequence>